<keyword evidence="3" id="KW-1185">Reference proteome</keyword>
<feature type="signal peptide" evidence="1">
    <location>
        <begin position="1"/>
        <end position="17"/>
    </location>
</feature>
<dbReference type="AlphaFoldDB" id="A0A4Q9LEY0"/>
<dbReference type="Proteomes" id="UP000291404">
    <property type="component" value="Unassembled WGS sequence"/>
</dbReference>
<comment type="caution">
    <text evidence="2">The sequence shown here is derived from an EMBL/GenBank/DDBJ whole genome shotgun (WGS) entry which is preliminary data.</text>
</comment>
<protein>
    <submittedName>
        <fullName evidence="2">Uncharacterized protein</fullName>
    </submittedName>
</protein>
<dbReference type="EMBL" id="PITI01000430">
    <property type="protein sequence ID" value="TBU06538.1"/>
    <property type="molecule type" value="Genomic_DNA"/>
</dbReference>
<dbReference type="VEuPathDB" id="MicrosporidiaDB:CWI36_0430p0020"/>
<accession>A0A4Q9LEY0</accession>
<organism evidence="2 3">
    <name type="scientific">Hamiltosporidium magnivora</name>
    <dbReference type="NCBI Taxonomy" id="148818"/>
    <lineage>
        <taxon>Eukaryota</taxon>
        <taxon>Fungi</taxon>
        <taxon>Fungi incertae sedis</taxon>
        <taxon>Microsporidia</taxon>
        <taxon>Dubosqiidae</taxon>
        <taxon>Hamiltosporidium</taxon>
    </lineage>
</organism>
<proteinExistence type="predicted"/>
<sequence>MIFYFVLLNVKTTLVNARNVSRNLGLPTECSIFSCIPKRIPRSISTFYYGVFPDYEYDNSQNMKGANRDIIKRNHRKILKHFMINVLPKLNVMVKYIHFQMTKNKCRIYLNSI</sequence>
<gene>
    <name evidence="2" type="ORF">CWI36_0430p0020</name>
</gene>
<evidence type="ECO:0000313" key="2">
    <source>
        <dbReference type="EMBL" id="TBU06538.1"/>
    </source>
</evidence>
<reference evidence="2 3" key="1">
    <citation type="submission" date="2017-12" db="EMBL/GenBank/DDBJ databases">
        <authorList>
            <person name="Pombert J.-F."/>
            <person name="Haag K.L."/>
            <person name="Ebert D."/>
        </authorList>
    </citation>
    <scope>NUCLEOTIDE SEQUENCE [LARGE SCALE GENOMIC DNA]</scope>
    <source>
        <strain evidence="2">BE-OM-2</strain>
    </source>
</reference>
<keyword evidence="1" id="KW-0732">Signal</keyword>
<feature type="chain" id="PRO_5020872820" evidence="1">
    <location>
        <begin position="18"/>
        <end position="113"/>
    </location>
</feature>
<name>A0A4Q9LEY0_9MICR</name>
<evidence type="ECO:0000313" key="3">
    <source>
        <dbReference type="Proteomes" id="UP000291404"/>
    </source>
</evidence>
<evidence type="ECO:0000256" key="1">
    <source>
        <dbReference type="SAM" id="SignalP"/>
    </source>
</evidence>